<dbReference type="PROSITE" id="PS51935">
    <property type="entry name" value="NLPC_P60"/>
    <property type="match status" value="1"/>
</dbReference>
<dbReference type="InterPro" id="IPR043708">
    <property type="entry name" value="DUF5648"/>
</dbReference>
<organism evidence="8 9">
    <name type="scientific">Bifidobacterium thermophilum</name>
    <dbReference type="NCBI Taxonomy" id="33905"/>
    <lineage>
        <taxon>Bacteria</taxon>
        <taxon>Bacillati</taxon>
        <taxon>Actinomycetota</taxon>
        <taxon>Actinomycetes</taxon>
        <taxon>Bifidobacteriales</taxon>
        <taxon>Bifidobacteriaceae</taxon>
        <taxon>Bifidobacterium</taxon>
    </lineage>
</organism>
<dbReference type="PANTHER" id="PTHR47359:SF3">
    <property type="entry name" value="NLP_P60 DOMAIN-CONTAINING PROTEIN-RELATED"/>
    <property type="match status" value="1"/>
</dbReference>
<dbReference type="SUPFAM" id="SSF54001">
    <property type="entry name" value="Cysteine proteinases"/>
    <property type="match status" value="1"/>
</dbReference>
<dbReference type="PANTHER" id="PTHR47359">
    <property type="entry name" value="PEPTIDOGLYCAN DL-ENDOPEPTIDASE CWLO"/>
    <property type="match status" value="1"/>
</dbReference>
<feature type="chain" id="PRO_5014788132" evidence="6">
    <location>
        <begin position="32"/>
        <end position="627"/>
    </location>
</feature>
<keyword evidence="3" id="KW-0378">Hydrolase</keyword>
<dbReference type="GO" id="GO:0006508">
    <property type="term" value="P:proteolysis"/>
    <property type="evidence" value="ECO:0007669"/>
    <property type="project" value="UniProtKB-KW"/>
</dbReference>
<dbReference type="AlphaFoldDB" id="A0A2N3QN01"/>
<evidence type="ECO:0000256" key="2">
    <source>
        <dbReference type="ARBA" id="ARBA00022670"/>
    </source>
</evidence>
<accession>A0A2N3QN01</accession>
<name>A0A2N3QN01_9BIFI</name>
<dbReference type="InterPro" id="IPR038765">
    <property type="entry name" value="Papain-like_cys_pep_sf"/>
</dbReference>
<dbReference type="EMBL" id="PCGY01000006">
    <property type="protein sequence ID" value="PKU93068.1"/>
    <property type="molecule type" value="Genomic_DNA"/>
</dbReference>
<feature type="compositionally biased region" description="Polar residues" evidence="5">
    <location>
        <begin position="65"/>
        <end position="89"/>
    </location>
</feature>
<dbReference type="Gene3D" id="2.10.270.10">
    <property type="entry name" value="Cholin Binding"/>
    <property type="match status" value="1"/>
</dbReference>
<feature type="compositionally biased region" description="Low complexity" evidence="5">
    <location>
        <begin position="123"/>
        <end position="132"/>
    </location>
</feature>
<comment type="caution">
    <text evidence="8">The sequence shown here is derived from an EMBL/GenBank/DDBJ whole genome shotgun (WGS) entry which is preliminary data.</text>
</comment>
<evidence type="ECO:0000256" key="4">
    <source>
        <dbReference type="ARBA" id="ARBA00022807"/>
    </source>
</evidence>
<evidence type="ECO:0000313" key="9">
    <source>
        <dbReference type="Proteomes" id="UP000233727"/>
    </source>
</evidence>
<feature type="compositionally biased region" description="Polar residues" evidence="5">
    <location>
        <begin position="135"/>
        <end position="148"/>
    </location>
</feature>
<dbReference type="Gene3D" id="3.90.1720.10">
    <property type="entry name" value="endopeptidase domain like (from Nostoc punctiforme)"/>
    <property type="match status" value="1"/>
</dbReference>
<feature type="signal peptide" evidence="6">
    <location>
        <begin position="1"/>
        <end position="31"/>
    </location>
</feature>
<dbReference type="GO" id="GO:0008234">
    <property type="term" value="F:cysteine-type peptidase activity"/>
    <property type="evidence" value="ECO:0007669"/>
    <property type="project" value="UniProtKB-KW"/>
</dbReference>
<evidence type="ECO:0000256" key="3">
    <source>
        <dbReference type="ARBA" id="ARBA00022801"/>
    </source>
</evidence>
<keyword evidence="4" id="KW-0788">Thiol protease</keyword>
<reference evidence="8 9" key="1">
    <citation type="submission" date="2017-10" db="EMBL/GenBank/DDBJ databases">
        <title>Bifidobacterium genomics.</title>
        <authorList>
            <person name="Lugli G.A."/>
            <person name="Milani C."/>
            <person name="Mancabelli L."/>
        </authorList>
    </citation>
    <scope>NUCLEOTIDE SEQUENCE [LARGE SCALE GENOMIC DNA]</scope>
    <source>
        <strain evidence="8 9">1542B</strain>
    </source>
</reference>
<feature type="compositionally biased region" description="Low complexity" evidence="5">
    <location>
        <begin position="39"/>
        <end position="54"/>
    </location>
</feature>
<evidence type="ECO:0000313" key="8">
    <source>
        <dbReference type="EMBL" id="PKU93068.1"/>
    </source>
</evidence>
<protein>
    <submittedName>
        <fullName evidence="8">Glucan-binding domain-containing protein</fullName>
    </submittedName>
</protein>
<dbReference type="Pfam" id="PF18885">
    <property type="entry name" value="DUF5648"/>
    <property type="match status" value="1"/>
</dbReference>
<keyword evidence="2" id="KW-0645">Protease</keyword>
<dbReference type="Proteomes" id="UP000233727">
    <property type="component" value="Unassembled WGS sequence"/>
</dbReference>
<keyword evidence="6" id="KW-0732">Signal</keyword>
<gene>
    <name evidence="8" type="ORF">CQR47_0378</name>
</gene>
<dbReference type="Pfam" id="PF00877">
    <property type="entry name" value="NLPC_P60"/>
    <property type="match status" value="1"/>
</dbReference>
<comment type="similarity">
    <text evidence="1">Belongs to the peptidase C40 family.</text>
</comment>
<sequence>MGKIQKPLVASIAITAIAAVTLQLSGTSAFAANAEALEGSGTASSSVTASSSQSILDTSEGYEHSNPSANTGSYGNAESNGETGSTGVPNLQEPEKSQTPTANSGDGNGSGQMPQDDKPAVPAPEAAPDAGASLQAASPRSSDSANPSKKSDGTFKAVIGEGETSKSISFSNIYRLYNPYSGEHFYTPNLDEAKKIAAVGWQWEGTAWVSSSDGTPVYRLYNPFGGIHHYTMNAGERDALVKAGWRAEGTSWTSDSSRAQTVYRLYNPYSGNGAHHYTRSSAERNALVKAGWRNENVAWYASGVSTQPIQPFWLVMSAWGSAKRYWVQGDTAIAKNRLITAAEGAGYLAMARQDGSVYTSPAPLANGTVLLAEQNGRLCTHDTGWMVTKAYSGALHRYYVMKTAQGYSVAKTGLFIIGKASYYANPSTGIVATNQYLAYKGVWYHADSAGVLTLVRSGKIGWQNPAPYYQVSSYDVRTVGSGLFSYKQKSRLPIDATRSQAVEIFIQTAMSYLGTPYHWDYALQPGIGVDCAGLVQAGMESVGMQTPYNAYDHYFNPWQSHNADNMWNDPRIMKVPVNQRRRGDIILYPGHVAIYLGNDTVINAYPPRVEYDSMWRWKVRGVGRLFI</sequence>
<proteinExistence type="inferred from homology"/>
<evidence type="ECO:0000256" key="1">
    <source>
        <dbReference type="ARBA" id="ARBA00007074"/>
    </source>
</evidence>
<feature type="domain" description="NlpC/P60" evidence="7">
    <location>
        <begin position="499"/>
        <end position="627"/>
    </location>
</feature>
<dbReference type="STRING" id="33905.BTHE_1460"/>
<evidence type="ECO:0000256" key="6">
    <source>
        <dbReference type="SAM" id="SignalP"/>
    </source>
</evidence>
<dbReference type="InterPro" id="IPR000064">
    <property type="entry name" value="NLP_P60_dom"/>
</dbReference>
<evidence type="ECO:0000256" key="5">
    <source>
        <dbReference type="SAM" id="MobiDB-lite"/>
    </source>
</evidence>
<dbReference type="RefSeq" id="WP_101454909.1">
    <property type="nucleotide sequence ID" value="NZ_PCGY01000006.1"/>
</dbReference>
<feature type="region of interest" description="Disordered" evidence="5">
    <location>
        <begin position="39"/>
        <end position="154"/>
    </location>
</feature>
<dbReference type="InterPro" id="IPR051794">
    <property type="entry name" value="PG_Endopeptidase_C40"/>
</dbReference>
<evidence type="ECO:0000259" key="7">
    <source>
        <dbReference type="PROSITE" id="PS51935"/>
    </source>
</evidence>